<dbReference type="HOGENOM" id="CLU_095460_0_0_1"/>
<dbReference type="Proteomes" id="UP000008144">
    <property type="component" value="Unassembled WGS sequence"/>
</dbReference>
<dbReference type="GeneID" id="100181806"/>
<organism evidence="9 10">
    <name type="scientific">Ciona intestinalis</name>
    <name type="common">Transparent sea squirt</name>
    <name type="synonym">Ascidia intestinalis</name>
    <dbReference type="NCBI Taxonomy" id="7719"/>
    <lineage>
        <taxon>Eukaryota</taxon>
        <taxon>Metazoa</taxon>
        <taxon>Chordata</taxon>
        <taxon>Tunicata</taxon>
        <taxon>Ascidiacea</taxon>
        <taxon>Phlebobranchia</taxon>
        <taxon>Cionidae</taxon>
        <taxon>Ciona</taxon>
    </lineage>
</organism>
<dbReference type="OMA" id="IGNCLHK"/>
<keyword evidence="7" id="KW-0496">Mitochondrion</keyword>
<evidence type="ECO:0000313" key="10">
    <source>
        <dbReference type="Proteomes" id="UP000008144"/>
    </source>
</evidence>
<dbReference type="GO" id="GO:0007007">
    <property type="term" value="P:inner mitochondrial membrane organization"/>
    <property type="evidence" value="ECO:0000318"/>
    <property type="project" value="GO_Central"/>
</dbReference>
<dbReference type="STRING" id="7719.ENSCINP00000004008"/>
<evidence type="ECO:0000256" key="1">
    <source>
        <dbReference type="ARBA" id="ARBA00002812"/>
    </source>
</evidence>
<comment type="function">
    <text evidence="1">Plays a role in mitochondrial morphogenesis.</text>
</comment>
<evidence type="ECO:0000256" key="8">
    <source>
        <dbReference type="ARBA" id="ARBA00023136"/>
    </source>
</evidence>
<keyword evidence="5" id="KW-0999">Mitochondrion inner membrane</keyword>
<accession>A0A1W2W7Y0</accession>
<dbReference type="Pfam" id="PF14972">
    <property type="entry name" value="Mito_morph_reg"/>
    <property type="match status" value="1"/>
</dbReference>
<gene>
    <name evidence="9" type="primary">LOC100181806</name>
</gene>
<evidence type="ECO:0000256" key="5">
    <source>
        <dbReference type="ARBA" id="ARBA00022792"/>
    </source>
</evidence>
<evidence type="ECO:0000256" key="2">
    <source>
        <dbReference type="ARBA" id="ARBA00004448"/>
    </source>
</evidence>
<evidence type="ECO:0000256" key="7">
    <source>
        <dbReference type="ARBA" id="ARBA00023128"/>
    </source>
</evidence>
<dbReference type="Ensembl" id="ENSCINT00000004008.3">
    <property type="protein sequence ID" value="ENSCINP00000004008.3"/>
    <property type="gene ID" value="ENSCING00000001987.3"/>
</dbReference>
<sequence length="174" mass="19858">MDLVETTRVIREIYNEGNPQEKFEYELECALEAKVDYIVIEPTKLGEETSRWVRVGNCLHKTSVISGLLSLVLPRVFPETPVDLELIVGIPTAVLSVACTALYGISWQFDPCCKYQVTVNSRELSKLNVQNLTNSSPVVLVRRDDKYRKTLHNFVSFLAGIQLLRTLDNVWRTR</sequence>
<keyword evidence="10" id="KW-1185">Reference proteome</keyword>
<dbReference type="GO" id="GO:0005743">
    <property type="term" value="C:mitochondrial inner membrane"/>
    <property type="evidence" value="ECO:0000318"/>
    <property type="project" value="GO_Central"/>
</dbReference>
<keyword evidence="8" id="KW-0472">Membrane</keyword>
<dbReference type="FunCoup" id="F6XGB5">
    <property type="interactions" value="101"/>
</dbReference>
<dbReference type="OrthoDB" id="9970856at2759"/>
<accession>F6XGB5</accession>
<evidence type="ECO:0000313" key="9">
    <source>
        <dbReference type="Ensembl" id="ENSCINP00000004008.3"/>
    </source>
</evidence>
<reference evidence="10" key="1">
    <citation type="journal article" date="2002" name="Science">
        <title>The draft genome of Ciona intestinalis: insights into chordate and vertebrate origins.</title>
        <authorList>
            <person name="Dehal P."/>
            <person name="Satou Y."/>
            <person name="Campbell R.K."/>
            <person name="Chapman J."/>
            <person name="Degnan B."/>
            <person name="De Tomaso A."/>
            <person name="Davidson B."/>
            <person name="Di Gregorio A."/>
            <person name="Gelpke M."/>
            <person name="Goodstein D.M."/>
            <person name="Harafuji N."/>
            <person name="Hastings K.E."/>
            <person name="Ho I."/>
            <person name="Hotta K."/>
            <person name="Huang W."/>
            <person name="Kawashima T."/>
            <person name="Lemaire P."/>
            <person name="Martinez D."/>
            <person name="Meinertzhagen I.A."/>
            <person name="Necula S."/>
            <person name="Nonaka M."/>
            <person name="Putnam N."/>
            <person name="Rash S."/>
            <person name="Saiga H."/>
            <person name="Satake M."/>
            <person name="Terry A."/>
            <person name="Yamada L."/>
            <person name="Wang H.G."/>
            <person name="Awazu S."/>
            <person name="Azumi K."/>
            <person name="Boore J."/>
            <person name="Branno M."/>
            <person name="Chin-Bow S."/>
            <person name="DeSantis R."/>
            <person name="Doyle S."/>
            <person name="Francino P."/>
            <person name="Keys D.N."/>
            <person name="Haga S."/>
            <person name="Hayashi H."/>
            <person name="Hino K."/>
            <person name="Imai K.S."/>
            <person name="Inaba K."/>
            <person name="Kano S."/>
            <person name="Kobayashi K."/>
            <person name="Kobayashi M."/>
            <person name="Lee B.I."/>
            <person name="Makabe K.W."/>
            <person name="Manohar C."/>
            <person name="Matassi G."/>
            <person name="Medina M."/>
            <person name="Mochizuki Y."/>
            <person name="Mount S."/>
            <person name="Morishita T."/>
            <person name="Miura S."/>
            <person name="Nakayama A."/>
            <person name="Nishizaka S."/>
            <person name="Nomoto H."/>
            <person name="Ohta F."/>
            <person name="Oishi K."/>
            <person name="Rigoutsos I."/>
            <person name="Sano M."/>
            <person name="Sasaki A."/>
            <person name="Sasakura Y."/>
            <person name="Shoguchi E."/>
            <person name="Shin-i T."/>
            <person name="Spagnuolo A."/>
            <person name="Stainier D."/>
            <person name="Suzuki M.M."/>
            <person name="Tassy O."/>
            <person name="Takatori N."/>
            <person name="Tokuoka M."/>
            <person name="Yagi K."/>
            <person name="Yoshizaki F."/>
            <person name="Wada S."/>
            <person name="Zhang C."/>
            <person name="Hyatt P.D."/>
            <person name="Larimer F."/>
            <person name="Detter C."/>
            <person name="Doggett N."/>
            <person name="Glavina T."/>
            <person name="Hawkins T."/>
            <person name="Richardson P."/>
            <person name="Lucas S."/>
            <person name="Kohara Y."/>
            <person name="Levine M."/>
            <person name="Satoh N."/>
            <person name="Rokhsar D.S."/>
        </authorList>
    </citation>
    <scope>NUCLEOTIDE SEQUENCE [LARGE SCALE GENOMIC DNA]</scope>
</reference>
<comment type="similarity">
    <text evidence="3">Belongs to the TMEM11 family.</text>
</comment>
<reference evidence="9" key="2">
    <citation type="submission" date="2025-08" db="UniProtKB">
        <authorList>
            <consortium name="Ensembl"/>
        </authorList>
    </citation>
    <scope>IDENTIFICATION</scope>
</reference>
<protein>
    <submittedName>
        <fullName evidence="9">Transmembrane protein 11, mitochondrial</fullName>
    </submittedName>
</protein>
<proteinExistence type="inferred from homology"/>
<name>F6XGB5_CIOIN</name>
<dbReference type="GO" id="GO:0005741">
    <property type="term" value="C:mitochondrial outer membrane"/>
    <property type="evidence" value="ECO:0007669"/>
    <property type="project" value="Ensembl"/>
</dbReference>
<dbReference type="PANTHER" id="PTHR15099">
    <property type="entry name" value="PROTEIN PM1"/>
    <property type="match status" value="1"/>
</dbReference>
<keyword evidence="4" id="KW-0812">Transmembrane</keyword>
<reference evidence="9" key="3">
    <citation type="submission" date="2025-09" db="UniProtKB">
        <authorList>
            <consortium name="Ensembl"/>
        </authorList>
    </citation>
    <scope>IDENTIFICATION</scope>
</reference>
<dbReference type="PANTHER" id="PTHR15099:SF2">
    <property type="entry name" value="TRANSMEMBRANE PROTEIN 11, MITOCHONDRIAL"/>
    <property type="match status" value="1"/>
</dbReference>
<dbReference type="RefSeq" id="XP_002121257.1">
    <property type="nucleotide sequence ID" value="XM_002121221.5"/>
</dbReference>
<comment type="subcellular location">
    <subcellularLocation>
        <location evidence="2">Mitochondrion inner membrane</location>
        <topology evidence="2">Multi-pass membrane protein</topology>
    </subcellularLocation>
</comment>
<evidence type="ECO:0000256" key="3">
    <source>
        <dbReference type="ARBA" id="ARBA00006060"/>
    </source>
</evidence>
<dbReference type="KEGG" id="cin:100181806"/>
<dbReference type="AlphaFoldDB" id="F6XGB5"/>
<dbReference type="InterPro" id="IPR026120">
    <property type="entry name" value="TMEM11"/>
</dbReference>
<keyword evidence="6" id="KW-1133">Transmembrane helix</keyword>
<evidence type="ECO:0000256" key="6">
    <source>
        <dbReference type="ARBA" id="ARBA00022989"/>
    </source>
</evidence>
<dbReference type="GeneTree" id="ENSGT00390000006617"/>
<evidence type="ECO:0000256" key="4">
    <source>
        <dbReference type="ARBA" id="ARBA00022692"/>
    </source>
</evidence>
<dbReference type="InParanoid" id="F6XGB5"/>